<accession>A0A852U2W0</accession>
<dbReference type="EMBL" id="JACCCC010000001">
    <property type="protein sequence ID" value="NYE50539.1"/>
    <property type="molecule type" value="Genomic_DNA"/>
</dbReference>
<proteinExistence type="predicted"/>
<name>A0A852U2W0_9ACTN</name>
<evidence type="ECO:0000313" key="3">
    <source>
        <dbReference type="Proteomes" id="UP000589036"/>
    </source>
</evidence>
<feature type="transmembrane region" description="Helical" evidence="1">
    <location>
        <begin position="66"/>
        <end position="86"/>
    </location>
</feature>
<dbReference type="RefSeq" id="WP_179646002.1">
    <property type="nucleotide sequence ID" value="NZ_BAAAYY010000006.1"/>
</dbReference>
<protein>
    <submittedName>
        <fullName evidence="2">Uncharacterized protein</fullName>
    </submittedName>
</protein>
<dbReference type="Proteomes" id="UP000589036">
    <property type="component" value="Unassembled WGS sequence"/>
</dbReference>
<dbReference type="AlphaFoldDB" id="A0A852U2W0"/>
<reference evidence="2 3" key="1">
    <citation type="submission" date="2020-07" db="EMBL/GenBank/DDBJ databases">
        <title>Sequencing the genomes of 1000 actinobacteria strains.</title>
        <authorList>
            <person name="Klenk H.-P."/>
        </authorList>
    </citation>
    <scope>NUCLEOTIDE SEQUENCE [LARGE SCALE GENOMIC DNA]</scope>
    <source>
        <strain evidence="2 3">CXB654</strain>
    </source>
</reference>
<keyword evidence="3" id="KW-1185">Reference proteome</keyword>
<evidence type="ECO:0000313" key="2">
    <source>
        <dbReference type="EMBL" id="NYE50539.1"/>
    </source>
</evidence>
<keyword evidence="1" id="KW-0812">Transmembrane</keyword>
<evidence type="ECO:0000256" key="1">
    <source>
        <dbReference type="SAM" id="Phobius"/>
    </source>
</evidence>
<gene>
    <name evidence="2" type="ORF">HDA32_005659</name>
</gene>
<sequence>MQSRRRGIVTAAALVPSALTVLYALGWGAFSLLPGALGLPVALSAVAGLVYGVLPGVDGRRGAAAVSVLGWGAVVPATAAGGAAAAGR</sequence>
<comment type="caution">
    <text evidence="2">The sequence shown here is derived from an EMBL/GenBank/DDBJ whole genome shotgun (WGS) entry which is preliminary data.</text>
</comment>
<feature type="transmembrane region" description="Helical" evidence="1">
    <location>
        <begin position="7"/>
        <end position="30"/>
    </location>
</feature>
<feature type="transmembrane region" description="Helical" evidence="1">
    <location>
        <begin position="36"/>
        <end position="54"/>
    </location>
</feature>
<organism evidence="2 3">
    <name type="scientific">Spinactinospora alkalitolerans</name>
    <dbReference type="NCBI Taxonomy" id="687207"/>
    <lineage>
        <taxon>Bacteria</taxon>
        <taxon>Bacillati</taxon>
        <taxon>Actinomycetota</taxon>
        <taxon>Actinomycetes</taxon>
        <taxon>Streptosporangiales</taxon>
        <taxon>Nocardiopsidaceae</taxon>
        <taxon>Spinactinospora</taxon>
    </lineage>
</organism>
<keyword evidence="1" id="KW-0472">Membrane</keyword>
<keyword evidence="1" id="KW-1133">Transmembrane helix</keyword>